<dbReference type="SUPFAM" id="SSF55154">
    <property type="entry name" value="CYTH-like phosphatases"/>
    <property type="match status" value="1"/>
</dbReference>
<evidence type="ECO:0000313" key="4">
    <source>
        <dbReference type="Proteomes" id="UP001239782"/>
    </source>
</evidence>
<dbReference type="InterPro" id="IPR033469">
    <property type="entry name" value="CYTH-like_dom_sf"/>
</dbReference>
<feature type="domain" description="CYTH" evidence="1">
    <location>
        <begin position="2"/>
        <end position="206"/>
    </location>
</feature>
<dbReference type="Gene3D" id="2.40.320.10">
    <property type="entry name" value="Hypothetical Protein Pfu-838710-001"/>
    <property type="match status" value="1"/>
</dbReference>
<dbReference type="RefSeq" id="WP_309200700.1">
    <property type="nucleotide sequence ID" value="NZ_CP133548.1"/>
</dbReference>
<reference evidence="3 4" key="1">
    <citation type="submission" date="2023-08" db="EMBL/GenBank/DDBJ databases">
        <title>Pleionea litopenaei sp. nov., isolated from stomach of juvenile Litopenaeus vannamei.</title>
        <authorList>
            <person name="Rho A.M."/>
            <person name="Hwang C.Y."/>
        </authorList>
    </citation>
    <scope>NUCLEOTIDE SEQUENCE [LARGE SCALE GENOMIC DNA]</scope>
    <source>
        <strain evidence="3 4">HL-JVS1</strain>
    </source>
</reference>
<dbReference type="GO" id="GO:0050355">
    <property type="term" value="F:inorganic triphosphate phosphatase activity"/>
    <property type="evidence" value="ECO:0007669"/>
    <property type="project" value="InterPro"/>
</dbReference>
<dbReference type="PROSITE" id="PS51707">
    <property type="entry name" value="CYTH"/>
    <property type="match status" value="1"/>
</dbReference>
<dbReference type="PANTHER" id="PTHR39569">
    <property type="entry name" value="INORGANIC TRIPHOSPHATASE"/>
    <property type="match status" value="1"/>
</dbReference>
<dbReference type="Pfam" id="PF01928">
    <property type="entry name" value="CYTH"/>
    <property type="match status" value="1"/>
</dbReference>
<dbReference type="Proteomes" id="UP001239782">
    <property type="component" value="Chromosome"/>
</dbReference>
<dbReference type="Pfam" id="PF05235">
    <property type="entry name" value="CHAD"/>
    <property type="match status" value="1"/>
</dbReference>
<dbReference type="InterPro" id="IPR038186">
    <property type="entry name" value="CHAD_dom_sf"/>
</dbReference>
<dbReference type="InterPro" id="IPR007899">
    <property type="entry name" value="CHAD_dom"/>
</dbReference>
<feature type="domain" description="CHAD" evidence="2">
    <location>
        <begin position="221"/>
        <end position="484"/>
    </location>
</feature>
<dbReference type="Gene3D" id="1.40.20.10">
    <property type="entry name" value="CHAD domain"/>
    <property type="match status" value="1"/>
</dbReference>
<dbReference type="GO" id="GO:0046872">
    <property type="term" value="F:metal ion binding"/>
    <property type="evidence" value="ECO:0007669"/>
    <property type="project" value="TreeGrafter"/>
</dbReference>
<gene>
    <name evidence="3" type="ORF">Q9312_10010</name>
</gene>
<dbReference type="PROSITE" id="PS51708">
    <property type="entry name" value="CHAD"/>
    <property type="match status" value="1"/>
</dbReference>
<keyword evidence="4" id="KW-1185">Reference proteome</keyword>
<sequence>MANELEVKLIAEQRQVKSLLDFSFQDVVAVDPWVSSDLKNTYFDTENFKLRELKIGLRIRVDGDKLIQTVKASGRAIGGLHERNESETQLQQFAIDVDKVEDPYLKILLEEAIEEDGELDKVFTTNFTRHKTSLHFEDGTEIEIALDVGHIFYEDDSSPISEVELELVKGNPAYLFTLSRQLISQQGFAISNASKARRGYSLCSSLEPTHRRMSTLEMSQGTEAEMAFEVICYSGLKHWQYYEQFLDSSLAPEAILQMYRALLYVQHVYQIFGSLIPRHATSDLRANWEYIAEFMSKIVDVARERNHLQQMLNESLVTEEDIEQALAVNHGAMSQALIDFKQLKSSERYNLVMLGISEWLFFKQWRQFITDADLEKLKSPIIDFAKAQLEHTLRELKREVGPKIEMDINDYLEQVPRLRKALDLGLFFGGLFDSKKRQKYRQPWLDLLAGTRELSYFQYVARCFKTYQIRNDEEIHQWIDKRNESVKEAMEHTRKAMFKSRPYWLL</sequence>
<dbReference type="EMBL" id="CP133548">
    <property type="protein sequence ID" value="WMS85547.1"/>
    <property type="molecule type" value="Genomic_DNA"/>
</dbReference>
<name>A0AA51RQ94_9GAMM</name>
<dbReference type="CDD" id="cd07756">
    <property type="entry name" value="CYTH-like_Pase_CHAD"/>
    <property type="match status" value="1"/>
</dbReference>
<protein>
    <submittedName>
        <fullName evidence="3">CYTH domain-containing protein</fullName>
    </submittedName>
</protein>
<dbReference type="InterPro" id="IPR023577">
    <property type="entry name" value="CYTH_domain"/>
</dbReference>
<evidence type="ECO:0000259" key="2">
    <source>
        <dbReference type="PROSITE" id="PS51708"/>
    </source>
</evidence>
<dbReference type="KEGG" id="plei:Q9312_10010"/>
<dbReference type="PANTHER" id="PTHR39569:SF1">
    <property type="entry name" value="INORGANIC TRIPHOSPHATASE"/>
    <property type="match status" value="1"/>
</dbReference>
<proteinExistence type="predicted"/>
<evidence type="ECO:0000313" key="3">
    <source>
        <dbReference type="EMBL" id="WMS85547.1"/>
    </source>
</evidence>
<accession>A0AA51RQ94</accession>
<dbReference type="InterPro" id="IPR039013">
    <property type="entry name" value="YgiF"/>
</dbReference>
<dbReference type="AlphaFoldDB" id="A0AA51RQ94"/>
<organism evidence="3 4">
    <name type="scientific">Pleionea litopenaei</name>
    <dbReference type="NCBI Taxonomy" id="3070815"/>
    <lineage>
        <taxon>Bacteria</taxon>
        <taxon>Pseudomonadati</taxon>
        <taxon>Pseudomonadota</taxon>
        <taxon>Gammaproteobacteria</taxon>
        <taxon>Oceanospirillales</taxon>
        <taxon>Pleioneaceae</taxon>
        <taxon>Pleionea</taxon>
    </lineage>
</organism>
<evidence type="ECO:0000259" key="1">
    <source>
        <dbReference type="PROSITE" id="PS51707"/>
    </source>
</evidence>
<dbReference type="SMART" id="SM01118">
    <property type="entry name" value="CYTH"/>
    <property type="match status" value="1"/>
</dbReference>